<comment type="caution">
    <text evidence="1">The sequence shown here is derived from an EMBL/GenBank/DDBJ whole genome shotgun (WGS) entry which is preliminary data.</text>
</comment>
<name>A0A5N4CAA8_CAMDR</name>
<dbReference type="EMBL" id="JWIN03000032">
    <property type="protein sequence ID" value="KAB1255797.1"/>
    <property type="molecule type" value="Genomic_DNA"/>
</dbReference>
<reference evidence="1 2" key="1">
    <citation type="journal article" date="2019" name="Mol. Ecol. Resour.">
        <title>Improving Illumina assemblies with Hi-C and long reads: an example with the North African dromedary.</title>
        <authorList>
            <person name="Elbers J.P."/>
            <person name="Rogers M.F."/>
            <person name="Perelman P.L."/>
            <person name="Proskuryakova A.A."/>
            <person name="Serdyukova N.A."/>
            <person name="Johnson W.E."/>
            <person name="Horin P."/>
            <person name="Corander J."/>
            <person name="Murphy D."/>
            <person name="Burger P.A."/>
        </authorList>
    </citation>
    <scope>NUCLEOTIDE SEQUENCE [LARGE SCALE GENOMIC DNA]</scope>
    <source>
        <strain evidence="1">Drom800</strain>
        <tissue evidence="1">Blood</tissue>
    </source>
</reference>
<evidence type="ECO:0000313" key="1">
    <source>
        <dbReference type="EMBL" id="KAB1255797.1"/>
    </source>
</evidence>
<proteinExistence type="predicted"/>
<evidence type="ECO:0000313" key="2">
    <source>
        <dbReference type="Proteomes" id="UP000299084"/>
    </source>
</evidence>
<protein>
    <submittedName>
        <fullName evidence="1">Uncharacterized protein</fullName>
    </submittedName>
</protein>
<keyword evidence="2" id="KW-1185">Reference proteome</keyword>
<accession>A0A5N4CAA8</accession>
<dbReference type="AlphaFoldDB" id="A0A5N4CAA8"/>
<dbReference type="Proteomes" id="UP000299084">
    <property type="component" value="Unassembled WGS sequence"/>
</dbReference>
<sequence length="87" mass="9300">MGRNGDAETVHIFTSHCSATNRPAPPFAGLAALRRPTSQPCPRSHTPNIWETSATALVQAGPAPSRHNLDLLLKAGQLPPSPVKNWI</sequence>
<organism evidence="1 2">
    <name type="scientific">Camelus dromedarius</name>
    <name type="common">Dromedary</name>
    <name type="synonym">Arabian camel</name>
    <dbReference type="NCBI Taxonomy" id="9838"/>
    <lineage>
        <taxon>Eukaryota</taxon>
        <taxon>Metazoa</taxon>
        <taxon>Chordata</taxon>
        <taxon>Craniata</taxon>
        <taxon>Vertebrata</taxon>
        <taxon>Euteleostomi</taxon>
        <taxon>Mammalia</taxon>
        <taxon>Eutheria</taxon>
        <taxon>Laurasiatheria</taxon>
        <taxon>Artiodactyla</taxon>
        <taxon>Tylopoda</taxon>
        <taxon>Camelidae</taxon>
        <taxon>Camelus</taxon>
    </lineage>
</organism>
<gene>
    <name evidence="1" type="ORF">Cadr_000028091</name>
</gene>